<accession>A0A4R9FIY0</accession>
<feature type="transmembrane region" description="Helical" evidence="1">
    <location>
        <begin position="63"/>
        <end position="86"/>
    </location>
</feature>
<feature type="non-terminal residue" evidence="2">
    <location>
        <position position="1"/>
    </location>
</feature>
<gene>
    <name evidence="2" type="ORF">EHO59_18085</name>
</gene>
<feature type="transmembrane region" description="Helical" evidence="1">
    <location>
        <begin position="166"/>
        <end position="186"/>
    </location>
</feature>
<keyword evidence="1" id="KW-0812">Transmembrane</keyword>
<feature type="transmembrane region" description="Helical" evidence="1">
    <location>
        <begin position="31"/>
        <end position="51"/>
    </location>
</feature>
<keyword evidence="3" id="KW-1185">Reference proteome</keyword>
<name>A0A4R9FIY0_9LEPT</name>
<protein>
    <submittedName>
        <fullName evidence="2">Formate hydrogenase</fullName>
    </submittedName>
</protein>
<keyword evidence="1" id="KW-1133">Transmembrane helix</keyword>
<evidence type="ECO:0000313" key="3">
    <source>
        <dbReference type="Proteomes" id="UP000297453"/>
    </source>
</evidence>
<proteinExistence type="predicted"/>
<organism evidence="2 3">
    <name type="scientific">Leptospira semungkisensis</name>
    <dbReference type="NCBI Taxonomy" id="2484985"/>
    <lineage>
        <taxon>Bacteria</taxon>
        <taxon>Pseudomonadati</taxon>
        <taxon>Spirochaetota</taxon>
        <taxon>Spirochaetia</taxon>
        <taxon>Leptospirales</taxon>
        <taxon>Leptospiraceae</taxon>
        <taxon>Leptospira</taxon>
    </lineage>
</organism>
<evidence type="ECO:0000256" key="1">
    <source>
        <dbReference type="SAM" id="Phobius"/>
    </source>
</evidence>
<dbReference type="Proteomes" id="UP000297453">
    <property type="component" value="Unassembled WGS sequence"/>
</dbReference>
<sequence length="200" mass="21698">AHLKLFLGLVLSRPRANFEDHGSNKIVNASLVLTGALVLLAPVIILSLANYYAVRVDWLDVSWFQGIGILNVVGLVILLSVGMLGLRHKIKQRKLWDCGGLFGGSEVAITSSAVSDPLAAPLGKYFTDESGSSRLDNGFIRILLKLLSSLKAKIRGADDESISVDLTYSSFTVLAILIVIIVVRLAEGGIWSQLLSFWTY</sequence>
<keyword evidence="1" id="KW-0472">Membrane</keyword>
<dbReference type="EMBL" id="RQEP01000021">
    <property type="protein sequence ID" value="TGJ98681.1"/>
    <property type="molecule type" value="Genomic_DNA"/>
</dbReference>
<reference evidence="2" key="1">
    <citation type="journal article" date="2019" name="PLoS Negl. Trop. Dis.">
        <title>Revisiting the worldwide diversity of Leptospira species in the environment.</title>
        <authorList>
            <person name="Vincent A.T."/>
            <person name="Schiettekatte O."/>
            <person name="Bourhy P."/>
            <person name="Veyrier F.J."/>
            <person name="Picardeau M."/>
        </authorList>
    </citation>
    <scope>NUCLEOTIDE SEQUENCE [LARGE SCALE GENOMIC DNA]</scope>
    <source>
        <strain evidence="2">SSS9</strain>
    </source>
</reference>
<comment type="caution">
    <text evidence="2">The sequence shown here is derived from an EMBL/GenBank/DDBJ whole genome shotgun (WGS) entry which is preliminary data.</text>
</comment>
<evidence type="ECO:0000313" key="2">
    <source>
        <dbReference type="EMBL" id="TGJ98681.1"/>
    </source>
</evidence>
<dbReference type="AlphaFoldDB" id="A0A4R9FIY0"/>